<accession>A0A858RIK3</accession>
<proteinExistence type="predicted"/>
<dbReference type="RefSeq" id="WP_169455446.1">
    <property type="nucleotide sequence ID" value="NZ_CP051774.1"/>
</dbReference>
<protein>
    <submittedName>
        <fullName evidence="1">Uncharacterized protein</fullName>
    </submittedName>
</protein>
<dbReference type="EMBL" id="CP051774">
    <property type="protein sequence ID" value="QJE97046.1"/>
    <property type="molecule type" value="Genomic_DNA"/>
</dbReference>
<dbReference type="KEGG" id="luo:HHL09_15045"/>
<keyword evidence="2" id="KW-1185">Reference proteome</keyword>
<gene>
    <name evidence="1" type="ORF">HHL09_15045</name>
</gene>
<reference evidence="1 2" key="1">
    <citation type="submission" date="2020-04" db="EMBL/GenBank/DDBJ databases">
        <title>Luteolibacter sp. G-1-1-1 isolated from soil.</title>
        <authorList>
            <person name="Dahal R.H."/>
        </authorList>
    </citation>
    <scope>NUCLEOTIDE SEQUENCE [LARGE SCALE GENOMIC DNA]</scope>
    <source>
        <strain evidence="1 2">G-1-1-1</strain>
    </source>
</reference>
<organism evidence="1 2">
    <name type="scientific">Luteolibacter luteus</name>
    <dbReference type="NCBI Taxonomy" id="2728835"/>
    <lineage>
        <taxon>Bacteria</taxon>
        <taxon>Pseudomonadati</taxon>
        <taxon>Verrucomicrobiota</taxon>
        <taxon>Verrucomicrobiia</taxon>
        <taxon>Verrucomicrobiales</taxon>
        <taxon>Verrucomicrobiaceae</taxon>
        <taxon>Luteolibacter</taxon>
    </lineage>
</organism>
<sequence>MNKAVLLATHALALGAGWLVLWDGGLSPGIGHADGGVTTKVERDRKADLEEGKLLLREMRIGWETQKKYEAEPQDPAERDFGEVRREDAERRAKKLEEIRKLSLSIVLPNDPVEGLKTIGGDEIELGAYFAAWLRVDPETAMSMISSDERYYNYEVPGLALEIWVGEKGPLEVGALMKDFPKLQSPVAGAAMRIAGRENLESLNDLLESLKGVTSRDFLIGEAFRGLPEEKRQAAVAFAQGQLPSNEAADAIINMATGIFDAKEAREFLKEVIAGDLDPEVRRQMERFGNFREILGGGVDRDSPMADRIEAAMIGDQQGGPDEQKRARALEKIMSEDVGVWMKASSLQQGLLSGEKDLVGLWSQTKVQFPQYQEGEDRQKLLAAVLGSAGVLDPKGAMEVLKKEAVKGTIADQVAKIVWTKIYPDVQASIELAGLIPEDELRPHIERYDSMYEAQLPQKIEHYGDFWKEWLKSQPQSLNLDLVLYQTAKRFAADGNQEGAREMQALIRDPEVKARPVP</sequence>
<name>A0A858RIK3_9BACT</name>
<dbReference type="AlphaFoldDB" id="A0A858RIK3"/>
<evidence type="ECO:0000313" key="2">
    <source>
        <dbReference type="Proteomes" id="UP000501812"/>
    </source>
</evidence>
<dbReference type="Proteomes" id="UP000501812">
    <property type="component" value="Chromosome"/>
</dbReference>
<evidence type="ECO:0000313" key="1">
    <source>
        <dbReference type="EMBL" id="QJE97046.1"/>
    </source>
</evidence>